<dbReference type="EMBL" id="CP058909">
    <property type="protein sequence ID" value="QLH82929.1"/>
    <property type="molecule type" value="Genomic_DNA"/>
</dbReference>
<keyword evidence="1" id="KW-1133">Transmembrane helix</keyword>
<proteinExistence type="predicted"/>
<feature type="transmembrane region" description="Helical" evidence="1">
    <location>
        <begin position="65"/>
        <end position="84"/>
    </location>
</feature>
<keyword evidence="1" id="KW-0812">Transmembrane</keyword>
<name>A0A7D5TCG9_9EURY</name>
<dbReference type="RefSeq" id="WP_179917990.1">
    <property type="nucleotide sequence ID" value="NZ_CP058909.1"/>
</dbReference>
<reference evidence="2 3" key="1">
    <citation type="submission" date="2020-07" db="EMBL/GenBank/DDBJ databases">
        <title>Halosimplex litoreum sp. nov. and Halosimplex rubrum sp. nov., isolated from different salt environments.</title>
        <authorList>
            <person name="Cui H."/>
        </authorList>
    </citation>
    <scope>NUCLEOTIDE SEQUENCE [LARGE SCALE GENOMIC DNA]</scope>
    <source>
        <strain evidence="2 3">R2</strain>
    </source>
</reference>
<keyword evidence="1" id="KW-0472">Membrane</keyword>
<keyword evidence="3" id="KW-1185">Reference proteome</keyword>
<feature type="transmembrane region" description="Helical" evidence="1">
    <location>
        <begin position="90"/>
        <end position="112"/>
    </location>
</feature>
<accession>A0A7D5TCG9</accession>
<dbReference type="AlphaFoldDB" id="A0A7D5TCG9"/>
<dbReference type="KEGG" id="hpel:HZS54_15410"/>
<evidence type="ECO:0000313" key="3">
    <source>
        <dbReference type="Proteomes" id="UP000509346"/>
    </source>
</evidence>
<gene>
    <name evidence="2" type="ORF">HZS54_15410</name>
</gene>
<dbReference type="Proteomes" id="UP000509346">
    <property type="component" value="Chromosome"/>
</dbReference>
<evidence type="ECO:0000313" key="2">
    <source>
        <dbReference type="EMBL" id="QLH82929.1"/>
    </source>
</evidence>
<dbReference type="GeneID" id="56084005"/>
<evidence type="ECO:0000256" key="1">
    <source>
        <dbReference type="SAM" id="Phobius"/>
    </source>
</evidence>
<organism evidence="2 3">
    <name type="scientific">Halosimplex pelagicum</name>
    <dbReference type="NCBI Taxonomy" id="869886"/>
    <lineage>
        <taxon>Archaea</taxon>
        <taxon>Methanobacteriati</taxon>
        <taxon>Methanobacteriota</taxon>
        <taxon>Stenosarchaea group</taxon>
        <taxon>Halobacteria</taxon>
        <taxon>Halobacteriales</taxon>
        <taxon>Haloarculaceae</taxon>
        <taxon>Halosimplex</taxon>
    </lineage>
</organism>
<feature type="transmembrane region" description="Helical" evidence="1">
    <location>
        <begin position="33"/>
        <end position="53"/>
    </location>
</feature>
<sequence>MQSTTRDAILAAASGGALLAVLAVTASLSLLGRPAVAAAGVCAALAVEALFVADTPAAELWERPAVQVGSATALVGGAGVAVWALGPWVVAAACWGLATYFGLLALLLAGVWSPDSE</sequence>
<protein>
    <submittedName>
        <fullName evidence="2">Uncharacterized protein</fullName>
    </submittedName>
</protein>